<keyword evidence="2" id="KW-0812">Transmembrane</keyword>
<dbReference type="CDD" id="cd00063">
    <property type="entry name" value="FN3"/>
    <property type="match status" value="1"/>
</dbReference>
<evidence type="ECO:0000313" key="4">
    <source>
        <dbReference type="EMBL" id="OGF21394.1"/>
    </source>
</evidence>
<dbReference type="InterPro" id="IPR008969">
    <property type="entry name" value="CarboxyPept-like_regulatory"/>
</dbReference>
<dbReference type="PROSITE" id="PS50853">
    <property type="entry name" value="FN3"/>
    <property type="match status" value="1"/>
</dbReference>
<feature type="compositionally biased region" description="Low complexity" evidence="1">
    <location>
        <begin position="446"/>
        <end position="457"/>
    </location>
</feature>
<comment type="caution">
    <text evidence="4">The sequence shown here is derived from an EMBL/GenBank/DDBJ whole genome shotgun (WGS) entry which is preliminary data.</text>
</comment>
<evidence type="ECO:0000259" key="3">
    <source>
        <dbReference type="PROSITE" id="PS50853"/>
    </source>
</evidence>
<accession>A0A1F5S3Y0</accession>
<dbReference type="Gene3D" id="2.60.40.1120">
    <property type="entry name" value="Carboxypeptidase-like, regulatory domain"/>
    <property type="match status" value="3"/>
</dbReference>
<proteinExistence type="predicted"/>
<dbReference type="Gene3D" id="2.60.40.10">
    <property type="entry name" value="Immunoglobulins"/>
    <property type="match status" value="2"/>
</dbReference>
<dbReference type="SUPFAM" id="SSF49464">
    <property type="entry name" value="Carboxypeptidase regulatory domain-like"/>
    <property type="match status" value="3"/>
</dbReference>
<name>A0A1F5S3Y0_9BACT</name>
<organism evidence="4 5">
    <name type="scientific">Candidatus Falkowbacteria bacterium RIFOXYA2_FULL_38_12</name>
    <dbReference type="NCBI Taxonomy" id="1797993"/>
    <lineage>
        <taxon>Bacteria</taxon>
        <taxon>Candidatus Falkowiibacteriota</taxon>
    </lineage>
</organism>
<feature type="transmembrane region" description="Helical" evidence="2">
    <location>
        <begin position="7"/>
        <end position="25"/>
    </location>
</feature>
<keyword evidence="2" id="KW-0472">Membrane</keyword>
<gene>
    <name evidence="4" type="ORF">A2257_00340</name>
</gene>
<feature type="compositionally biased region" description="Acidic residues" evidence="1">
    <location>
        <begin position="428"/>
        <end position="443"/>
    </location>
</feature>
<dbReference type="SMART" id="SM00060">
    <property type="entry name" value="FN3"/>
    <property type="match status" value="2"/>
</dbReference>
<dbReference type="InterPro" id="IPR013783">
    <property type="entry name" value="Ig-like_fold"/>
</dbReference>
<protein>
    <recommendedName>
        <fullName evidence="3">Fibronectin type-III domain-containing protein</fullName>
    </recommendedName>
</protein>
<feature type="domain" description="Fibronectin type-III" evidence="3">
    <location>
        <begin position="230"/>
        <end position="318"/>
    </location>
</feature>
<dbReference type="InterPro" id="IPR003961">
    <property type="entry name" value="FN3_dom"/>
</dbReference>
<evidence type="ECO:0000256" key="2">
    <source>
        <dbReference type="SAM" id="Phobius"/>
    </source>
</evidence>
<reference evidence="4 5" key="1">
    <citation type="journal article" date="2016" name="Nat. Commun.">
        <title>Thousands of microbial genomes shed light on interconnected biogeochemical processes in an aquifer system.</title>
        <authorList>
            <person name="Anantharaman K."/>
            <person name="Brown C.T."/>
            <person name="Hug L.A."/>
            <person name="Sharon I."/>
            <person name="Castelle C.J."/>
            <person name="Probst A.J."/>
            <person name="Thomas B.C."/>
            <person name="Singh A."/>
            <person name="Wilkins M.J."/>
            <person name="Karaoz U."/>
            <person name="Brodie E.L."/>
            <person name="Williams K.H."/>
            <person name="Hubbard S.S."/>
            <person name="Banfield J.F."/>
        </authorList>
    </citation>
    <scope>NUCLEOTIDE SEQUENCE [LARGE SCALE GENOMIC DNA]</scope>
</reference>
<dbReference type="Proteomes" id="UP000177407">
    <property type="component" value="Unassembled WGS sequence"/>
</dbReference>
<dbReference type="AlphaFoldDB" id="A0A1F5S3Y0"/>
<dbReference type="SUPFAM" id="SSF49265">
    <property type="entry name" value="Fibronectin type III"/>
    <property type="match status" value="1"/>
</dbReference>
<evidence type="ECO:0000313" key="5">
    <source>
        <dbReference type="Proteomes" id="UP000177407"/>
    </source>
</evidence>
<feature type="transmembrane region" description="Helical" evidence="2">
    <location>
        <begin position="927"/>
        <end position="945"/>
    </location>
</feature>
<sequence>MFSLTKKLIYLIIFSVVTLGSLIFLKPTNAGLLFEAKDTLSRTATSAAANHEFSFTTTLSTAIIENKTIAITFPSAFAADLGGIDCGDVDLLDDGAQEDINNEAGGCGATATEWGVSVAARVFTLTAPSNAGTYIAGSSAVIIRIGLNTTEEGIGNERITNPAVTGSYFIQIGGNFGDSKTITIYIVSNEQVTVSAEVEEGGVPPGPVVPPPVIPPEEEPEPEEDIIPPVISNIQTINITNSSAEITWETNEGATSVVNYGKNILYGSMATGVAFVLNHTVVLGGLETATAYHFIITSTDAWGNTAISGDQTFTTTNDLIPPANVSNFNATATPARTINLSWTNPADPDFTRVLIKRSFGSHPANPEEGDLVFDGRAENFSDIRFAAADYNRPVYYTAFAYDASLNHSAGALTQATIVVVVEPPCVGDECDEEPEEEPEEPPEEPPCVGDGCPGEPELPPAIEGEIEEIAGEIFGKIDEEKIILGEEKLTINDFSFLAANGAIQLSPNQDNQISILTNKTVLLKIEKEKLTKNSEKLAIIFKNSSYLLSLNSKNFYETSFEIPDEPANLLFSLYVSYEDGTFDKIDGSFSLLNSGFVWEGRGDNKIEGAKVTLFTENPKTIWSGAKFNQENPQYTNKYGEYSFITPKGKYYLVVEKSGYQKKQTEIFEITTNNINQTVELKKEVIVVEEKPIWNEEAPVAENIANVSKNIAEKISEGGEIITEKVLDNPEVEKANENIAAPTVAAVAIISYGTAISFSSLLPFLQFLFTQPLLLLFPKKRKGWGVVYNSLSKMPVDLAIVRLYNKETNKLVQTRVTDREGRFAFFVNPGKYNIAVSKPNFTFPSVYMKDKKEDIQFLDIYHGEELTVNEKDTTITPNIPIDPIESKKTVTDKKIILGYFGKRAQDLVALTGLLVTMASVMISPKPWMFGLLAGHFVLFFVMKRVARAKKPKNWGVVYDKNTKKPVGLTVARIFEKEYNKLLETQVTDANGRYSFLVGNNVYYATFSKPEFKPRKTDDIDLTAKEKGAAVRFNVALERQ</sequence>
<evidence type="ECO:0000256" key="1">
    <source>
        <dbReference type="SAM" id="MobiDB-lite"/>
    </source>
</evidence>
<keyword evidence="2" id="KW-1133">Transmembrane helix</keyword>
<dbReference type="InterPro" id="IPR036116">
    <property type="entry name" value="FN3_sf"/>
</dbReference>
<dbReference type="EMBL" id="MFGA01000006">
    <property type="protein sequence ID" value="OGF21394.1"/>
    <property type="molecule type" value="Genomic_DNA"/>
</dbReference>
<feature type="region of interest" description="Disordered" evidence="1">
    <location>
        <begin position="428"/>
        <end position="457"/>
    </location>
</feature>